<name>A0A0G1X7F1_9BACT</name>
<comment type="caution">
    <text evidence="1">The sequence shown here is derived from an EMBL/GenBank/DDBJ whole genome shotgun (WGS) entry which is preliminary data.</text>
</comment>
<reference evidence="1 2" key="1">
    <citation type="journal article" date="2015" name="Nature">
        <title>rRNA introns, odd ribosomes, and small enigmatic genomes across a large radiation of phyla.</title>
        <authorList>
            <person name="Brown C.T."/>
            <person name="Hug L.A."/>
            <person name="Thomas B.C."/>
            <person name="Sharon I."/>
            <person name="Castelle C.J."/>
            <person name="Singh A."/>
            <person name="Wilkins M.J."/>
            <person name="Williams K.H."/>
            <person name="Banfield J.F."/>
        </authorList>
    </citation>
    <scope>NUCLEOTIDE SEQUENCE [LARGE SCALE GENOMIC DNA]</scope>
</reference>
<sequence length="53" mass="6104">MTQDILAGKRAKTTTILIESGRGGRDYKFNTKPDYKVKNVIKALRLARRLIKR</sequence>
<gene>
    <name evidence="1" type="ORF">UY32_C0023G0003</name>
</gene>
<evidence type="ECO:0000313" key="2">
    <source>
        <dbReference type="Proteomes" id="UP000034600"/>
    </source>
</evidence>
<protein>
    <submittedName>
        <fullName evidence="1">Uncharacterized protein</fullName>
    </submittedName>
</protein>
<dbReference type="EMBL" id="LCPO01000023">
    <property type="protein sequence ID" value="KKU98548.1"/>
    <property type="molecule type" value="Genomic_DNA"/>
</dbReference>
<dbReference type="AlphaFoldDB" id="A0A0G1X7F1"/>
<evidence type="ECO:0000313" key="1">
    <source>
        <dbReference type="EMBL" id="KKU98548.1"/>
    </source>
</evidence>
<accession>A0A0G1X7F1</accession>
<dbReference type="Proteomes" id="UP000034600">
    <property type="component" value="Unassembled WGS sequence"/>
</dbReference>
<organism evidence="1 2">
    <name type="scientific">Candidatus Jorgensenbacteria bacterium GW2011_GWC1_48_8</name>
    <dbReference type="NCBI Taxonomy" id="1618666"/>
    <lineage>
        <taxon>Bacteria</taxon>
        <taxon>Candidatus Joergenseniibacteriota</taxon>
    </lineage>
</organism>
<proteinExistence type="predicted"/>